<protein>
    <submittedName>
        <fullName evidence="1">Uncharacterized protein</fullName>
    </submittedName>
</protein>
<evidence type="ECO:0000313" key="1">
    <source>
        <dbReference type="EMBL" id="PBK87159.1"/>
    </source>
</evidence>
<proteinExistence type="predicted"/>
<keyword evidence="2" id="KW-1185">Reference proteome</keyword>
<gene>
    <name evidence="1" type="ORF">ARMGADRAFT_1035052</name>
</gene>
<sequence>MISAGCSRKTTGAIWLGARFQRGKFIPGTGIKGTNFLMAAYTLNDVPIKFRSKGGGLDIDYVWVHSEFISFQSGSKRLFRVALVHLRESSESMALMTAVMIATYAAEILFVTGETRLYFTVDGSGHMHRERLIGIACDNPLRRIIQELLLRYAKSVFSLGLLYKVVFLEHRTPSVQPIIASEGPGEMPNALFDGLYMTHKTGE</sequence>
<accession>A0A2H3CVU8</accession>
<evidence type="ECO:0000313" key="2">
    <source>
        <dbReference type="Proteomes" id="UP000217790"/>
    </source>
</evidence>
<name>A0A2H3CVU8_ARMGA</name>
<reference evidence="2" key="1">
    <citation type="journal article" date="2017" name="Nat. Ecol. Evol.">
        <title>Genome expansion and lineage-specific genetic innovations in the forest pathogenic fungi Armillaria.</title>
        <authorList>
            <person name="Sipos G."/>
            <person name="Prasanna A.N."/>
            <person name="Walter M.C."/>
            <person name="O'Connor E."/>
            <person name="Balint B."/>
            <person name="Krizsan K."/>
            <person name="Kiss B."/>
            <person name="Hess J."/>
            <person name="Varga T."/>
            <person name="Slot J."/>
            <person name="Riley R."/>
            <person name="Boka B."/>
            <person name="Rigling D."/>
            <person name="Barry K."/>
            <person name="Lee J."/>
            <person name="Mihaltcheva S."/>
            <person name="LaButti K."/>
            <person name="Lipzen A."/>
            <person name="Waldron R."/>
            <person name="Moloney N.M."/>
            <person name="Sperisen C."/>
            <person name="Kredics L."/>
            <person name="Vagvoelgyi C."/>
            <person name="Patrignani A."/>
            <person name="Fitzpatrick D."/>
            <person name="Nagy I."/>
            <person name="Doyle S."/>
            <person name="Anderson J.B."/>
            <person name="Grigoriev I.V."/>
            <person name="Gueldener U."/>
            <person name="Muensterkoetter M."/>
            <person name="Nagy L.G."/>
        </authorList>
    </citation>
    <scope>NUCLEOTIDE SEQUENCE [LARGE SCALE GENOMIC DNA]</scope>
    <source>
        <strain evidence="2">Ar21-2</strain>
    </source>
</reference>
<dbReference type="OrthoDB" id="10532912at2759"/>
<dbReference type="InParanoid" id="A0A2H3CVU8"/>
<dbReference type="Proteomes" id="UP000217790">
    <property type="component" value="Unassembled WGS sequence"/>
</dbReference>
<dbReference type="EMBL" id="KZ293680">
    <property type="protein sequence ID" value="PBK87159.1"/>
    <property type="molecule type" value="Genomic_DNA"/>
</dbReference>
<organism evidence="1 2">
    <name type="scientific">Armillaria gallica</name>
    <name type="common">Bulbous honey fungus</name>
    <name type="synonym">Armillaria bulbosa</name>
    <dbReference type="NCBI Taxonomy" id="47427"/>
    <lineage>
        <taxon>Eukaryota</taxon>
        <taxon>Fungi</taxon>
        <taxon>Dikarya</taxon>
        <taxon>Basidiomycota</taxon>
        <taxon>Agaricomycotina</taxon>
        <taxon>Agaricomycetes</taxon>
        <taxon>Agaricomycetidae</taxon>
        <taxon>Agaricales</taxon>
        <taxon>Marasmiineae</taxon>
        <taxon>Physalacriaceae</taxon>
        <taxon>Armillaria</taxon>
    </lineage>
</organism>
<dbReference type="AlphaFoldDB" id="A0A2H3CVU8"/>